<keyword evidence="1" id="KW-0732">Signal</keyword>
<dbReference type="AlphaFoldDB" id="A0A3M9NM90"/>
<dbReference type="EMBL" id="RJJR01000002">
    <property type="protein sequence ID" value="RNI38909.1"/>
    <property type="molecule type" value="Genomic_DNA"/>
</dbReference>
<proteinExistence type="predicted"/>
<feature type="chain" id="PRO_5018051606" evidence="1">
    <location>
        <begin position="19"/>
        <end position="235"/>
    </location>
</feature>
<organism evidence="2 3">
    <name type="scientific">Hanamia caeni</name>
    <dbReference type="NCBI Taxonomy" id="2294116"/>
    <lineage>
        <taxon>Bacteria</taxon>
        <taxon>Pseudomonadati</taxon>
        <taxon>Bacteroidota</taxon>
        <taxon>Chitinophagia</taxon>
        <taxon>Chitinophagales</taxon>
        <taxon>Chitinophagaceae</taxon>
        <taxon>Hanamia</taxon>
    </lineage>
</organism>
<evidence type="ECO:0000313" key="3">
    <source>
        <dbReference type="Proteomes" id="UP000267223"/>
    </source>
</evidence>
<dbReference type="RefSeq" id="WP_123119472.1">
    <property type="nucleotide sequence ID" value="NZ_RJJR01000002.1"/>
</dbReference>
<accession>A0A3M9NM90</accession>
<reference evidence="2 3" key="1">
    <citation type="submission" date="2018-11" db="EMBL/GenBank/DDBJ databases">
        <title>Draft genome sequence of Ferruginibacter sp. BO-59.</title>
        <authorList>
            <person name="Im W.T."/>
        </authorList>
    </citation>
    <scope>NUCLEOTIDE SEQUENCE [LARGE SCALE GENOMIC DNA]</scope>
    <source>
        <strain evidence="2 3">BO-59</strain>
    </source>
</reference>
<feature type="signal peptide" evidence="1">
    <location>
        <begin position="1"/>
        <end position="18"/>
    </location>
</feature>
<dbReference type="Proteomes" id="UP000267223">
    <property type="component" value="Unassembled WGS sequence"/>
</dbReference>
<comment type="caution">
    <text evidence="2">The sequence shown here is derived from an EMBL/GenBank/DDBJ whole genome shotgun (WGS) entry which is preliminary data.</text>
</comment>
<keyword evidence="3" id="KW-1185">Reference proteome</keyword>
<gene>
    <name evidence="2" type="ORF">EFY79_04390</name>
</gene>
<evidence type="ECO:0000313" key="2">
    <source>
        <dbReference type="EMBL" id="RNI38909.1"/>
    </source>
</evidence>
<dbReference type="OrthoDB" id="1100665at2"/>
<sequence length="235" mass="27147">MKIITLCVCMLLTQWARAQDSTIFIAADQYVSEVATPERIYHYPNFIAGKIFFRNNTVSDARLNYNYLNGEIEFISPNNDTLAISKKQMLDIERVVIDTSTFFYNDGYLELVAQSAVGRLLKKEIYVVFKREKIGGYDQPSSTSAIESYSSFKESYGTRQFDLKVRENITLVLRTNYFFGDQYHAVLPANKKNLYKVFRSKKDFIDSYLAANNVDFRKPGDIKKLFTFLSKEGSH</sequence>
<protein>
    <submittedName>
        <fullName evidence="2">Uncharacterized protein</fullName>
    </submittedName>
</protein>
<evidence type="ECO:0000256" key="1">
    <source>
        <dbReference type="SAM" id="SignalP"/>
    </source>
</evidence>
<name>A0A3M9NM90_9BACT</name>